<evidence type="ECO:0000313" key="12">
    <source>
        <dbReference type="Proteomes" id="UP000294697"/>
    </source>
</evidence>
<dbReference type="GO" id="GO:0004713">
    <property type="term" value="F:protein tyrosine kinase activity"/>
    <property type="evidence" value="ECO:0007669"/>
    <property type="project" value="TreeGrafter"/>
</dbReference>
<organism evidence="11 12">
    <name type="scientific">Halanaerobium saccharolyticum</name>
    <dbReference type="NCBI Taxonomy" id="43595"/>
    <lineage>
        <taxon>Bacteria</taxon>
        <taxon>Bacillati</taxon>
        <taxon>Bacillota</taxon>
        <taxon>Clostridia</taxon>
        <taxon>Halanaerobiales</taxon>
        <taxon>Halanaerobiaceae</taxon>
        <taxon>Halanaerobium</taxon>
    </lineage>
</organism>
<feature type="domain" description="Tyrosine-protein kinase G-rich" evidence="10">
    <location>
        <begin position="503"/>
        <end position="575"/>
    </location>
</feature>
<dbReference type="Proteomes" id="UP000294697">
    <property type="component" value="Unassembled WGS sequence"/>
</dbReference>
<evidence type="ECO:0000313" key="11">
    <source>
        <dbReference type="EMBL" id="TDW03069.1"/>
    </source>
</evidence>
<feature type="coiled-coil region" evidence="7">
    <location>
        <begin position="294"/>
        <end position="342"/>
    </location>
</feature>
<evidence type="ECO:0000256" key="5">
    <source>
        <dbReference type="ARBA" id="ARBA00022989"/>
    </source>
</evidence>
<comment type="caution">
    <text evidence="11">The sequence shown here is derived from an EMBL/GenBank/DDBJ whole genome shotgun (WGS) entry which is preliminary data.</text>
</comment>
<dbReference type="Pfam" id="PF02706">
    <property type="entry name" value="Wzz"/>
    <property type="match status" value="1"/>
</dbReference>
<evidence type="ECO:0000256" key="6">
    <source>
        <dbReference type="ARBA" id="ARBA00023136"/>
    </source>
</evidence>
<feature type="domain" description="Polysaccharide chain length determinant N-terminal" evidence="9">
    <location>
        <begin position="14"/>
        <end position="97"/>
    </location>
</feature>
<feature type="transmembrane region" description="Helical" evidence="8">
    <location>
        <begin position="29"/>
        <end position="48"/>
    </location>
</feature>
<dbReference type="GO" id="GO:0005886">
    <property type="term" value="C:plasma membrane"/>
    <property type="evidence" value="ECO:0007669"/>
    <property type="project" value="UniProtKB-SubCell"/>
</dbReference>
<dbReference type="Gene3D" id="1.10.287.1490">
    <property type="match status" value="1"/>
</dbReference>
<dbReference type="InterPro" id="IPR003856">
    <property type="entry name" value="LPS_length_determ_N"/>
</dbReference>
<protein>
    <submittedName>
        <fullName evidence="11">Uncharacterized protein involved in exopolysaccharide biosynthesis</fullName>
    </submittedName>
</protein>
<dbReference type="InterPro" id="IPR050445">
    <property type="entry name" value="Bact_polysacc_biosynth/exp"/>
</dbReference>
<evidence type="ECO:0000256" key="7">
    <source>
        <dbReference type="SAM" id="Coils"/>
    </source>
</evidence>
<evidence type="ECO:0000256" key="1">
    <source>
        <dbReference type="ARBA" id="ARBA00004651"/>
    </source>
</evidence>
<evidence type="ECO:0000256" key="3">
    <source>
        <dbReference type="ARBA" id="ARBA00022475"/>
    </source>
</evidence>
<dbReference type="InterPro" id="IPR032807">
    <property type="entry name" value="GNVR"/>
</dbReference>
<gene>
    <name evidence="11" type="ORF">C8C77_11338</name>
</gene>
<dbReference type="PANTHER" id="PTHR32309">
    <property type="entry name" value="TYROSINE-PROTEIN KINASE"/>
    <property type="match status" value="1"/>
</dbReference>
<accession>A0A4R7Z593</accession>
<evidence type="ECO:0000256" key="8">
    <source>
        <dbReference type="SAM" id="Phobius"/>
    </source>
</evidence>
<dbReference type="EMBL" id="SODA01000013">
    <property type="protein sequence ID" value="TDW03069.1"/>
    <property type="molecule type" value="Genomic_DNA"/>
</dbReference>
<comment type="subcellular location">
    <subcellularLocation>
        <location evidence="1">Cell membrane</location>
        <topology evidence="1">Multi-pass membrane protein</topology>
    </subcellularLocation>
</comment>
<evidence type="ECO:0000256" key="4">
    <source>
        <dbReference type="ARBA" id="ARBA00022692"/>
    </source>
</evidence>
<evidence type="ECO:0000259" key="10">
    <source>
        <dbReference type="Pfam" id="PF13807"/>
    </source>
</evidence>
<feature type="coiled-coil region" evidence="7">
    <location>
        <begin position="174"/>
        <end position="252"/>
    </location>
</feature>
<name>A0A4R7Z593_9FIRM</name>
<feature type="coiled-coil region" evidence="7">
    <location>
        <begin position="402"/>
        <end position="527"/>
    </location>
</feature>
<dbReference type="PANTHER" id="PTHR32309:SF13">
    <property type="entry name" value="FERRIC ENTEROBACTIN TRANSPORT PROTEIN FEPE"/>
    <property type="match status" value="1"/>
</dbReference>
<sequence length="581" mass="68149">MENEPDPNYYDEYEIDLREYIMLLWNNKFFIGGLVILAIIIAFAYSTFMVEPVYEAKSTLLILTPNYTTSLEVESFSIDTYRNLATTDSIRQKIIEDLDLRNKQGERYSADQLESMMSIEILASEESDNGDAPLIELRVKSKEPELAADIANAWAENFINDSREIRQNEVLEVATVIQEQFEDTEEKLNNLKSDLLAFNKENRLGLLRQHLNNKEKSLNENNKRILELEKNMGTKNAQYENTIEQLESMEENGVWIGELNNEEYSDDNYNLLKIKDQYLGYQQQLKTFNQKYDLDLLQKEIELARSNIIKYKNTISEFENELIDLREENKELSKLLEKEDDRWIVNRSIDNNTLWANIFSESEINVLEKLKLENEIINPIYKKAKDNLTDNLIVTEKRPNLIDYYNTQITNEQSKLENLNKKYYSLKLEKDNIDNNLSVYRDSYNNYAQKYKELINKKVNLELEIEEIDAELAYSRNNEKKLTSEIKEIQNQLWEGENKKSLLEQKIDDVQNTYDSLASRVEEARITEAQRTSDVKFYAEAITPSRPLANNKKLNIAIAAVLALMLAVFIVFFKEFMKEDN</sequence>
<keyword evidence="6 8" id="KW-0472">Membrane</keyword>
<comment type="similarity">
    <text evidence="2">Belongs to the CpsC/CapA family.</text>
</comment>
<dbReference type="AlphaFoldDB" id="A0A4R7Z593"/>
<keyword evidence="3" id="KW-1003">Cell membrane</keyword>
<keyword evidence="4 8" id="KW-0812">Transmembrane</keyword>
<keyword evidence="7" id="KW-0175">Coiled coil</keyword>
<evidence type="ECO:0000259" key="9">
    <source>
        <dbReference type="Pfam" id="PF02706"/>
    </source>
</evidence>
<feature type="transmembrane region" description="Helical" evidence="8">
    <location>
        <begin position="554"/>
        <end position="573"/>
    </location>
</feature>
<dbReference type="OrthoDB" id="2360475at2"/>
<reference evidence="11 12" key="1">
    <citation type="submission" date="2019-03" db="EMBL/GenBank/DDBJ databases">
        <title>Subsurface microbial communities from deep shales in Ohio and West Virginia, USA.</title>
        <authorList>
            <person name="Wrighton K."/>
        </authorList>
    </citation>
    <scope>NUCLEOTIDE SEQUENCE [LARGE SCALE GENOMIC DNA]</scope>
    <source>
        <strain evidence="11 12">MSL9.2</strain>
    </source>
</reference>
<evidence type="ECO:0000256" key="2">
    <source>
        <dbReference type="ARBA" id="ARBA00006683"/>
    </source>
</evidence>
<dbReference type="Pfam" id="PF13807">
    <property type="entry name" value="GNVR"/>
    <property type="match status" value="1"/>
</dbReference>
<keyword evidence="5 8" id="KW-1133">Transmembrane helix</keyword>
<dbReference type="RefSeq" id="WP_111572515.1">
    <property type="nucleotide sequence ID" value="NZ_QLME01000014.1"/>
</dbReference>
<proteinExistence type="inferred from homology"/>